<dbReference type="InterPro" id="IPR013762">
    <property type="entry name" value="Integrase-like_cat_sf"/>
</dbReference>
<dbReference type="Proteomes" id="UP001238540">
    <property type="component" value="Unassembled WGS sequence"/>
</dbReference>
<dbReference type="Gene3D" id="1.10.150.130">
    <property type="match status" value="1"/>
</dbReference>
<sequence>MRKNIRPITDLSLKDVLIPQFGRPITIGDLNKLTVEQYAKNSLLAMTKDWNLFTHFCRHKSLSPLPAQASTVRMFLEQESQDRKYATLRRYNVTISLVHRIFGLDDITQHAAVQQALGQFRIDKAGDAKSTIPFERHHLISLTDKLEQSLCPKVIRDLAIYHIMFECMLKRSELKRLTPNHLQVIDAQLHVALGDHLYRLSSTAQSQVERWLKSKPVDHPFLFSAIDKHGNIAMEALDDSSIYRILRAASEKLRLNVAFSGQSLRVGAVKDMSRRGAKTKDIQHFGRWLSPAMPYQYLGNKNIADAEKMVFKRFKPWS</sequence>
<dbReference type="RefSeq" id="WP_076588744.1">
    <property type="nucleotide sequence ID" value="NZ_JABEYA020000005.1"/>
</dbReference>
<organism evidence="4 5">
    <name type="scientific">Vibrio ostreicida</name>
    <dbReference type="NCBI Taxonomy" id="526588"/>
    <lineage>
        <taxon>Bacteria</taxon>
        <taxon>Pseudomonadati</taxon>
        <taxon>Pseudomonadota</taxon>
        <taxon>Gammaproteobacteria</taxon>
        <taxon>Vibrionales</taxon>
        <taxon>Vibrionaceae</taxon>
        <taxon>Vibrio</taxon>
    </lineage>
</organism>
<dbReference type="EMBL" id="JAUFQC010000027">
    <property type="protein sequence ID" value="MDN3611623.1"/>
    <property type="molecule type" value="Genomic_DNA"/>
</dbReference>
<accession>A0ABT8BY91</accession>
<keyword evidence="1" id="KW-0238">DNA-binding</keyword>
<keyword evidence="5" id="KW-1185">Reference proteome</keyword>
<dbReference type="Pfam" id="PF00589">
    <property type="entry name" value="Phage_integrase"/>
    <property type="match status" value="1"/>
</dbReference>
<dbReference type="InterPro" id="IPR002104">
    <property type="entry name" value="Integrase_catalytic"/>
</dbReference>
<keyword evidence="2" id="KW-0233">DNA recombination</keyword>
<dbReference type="SUPFAM" id="SSF56349">
    <property type="entry name" value="DNA breaking-rejoining enzymes"/>
    <property type="match status" value="1"/>
</dbReference>
<dbReference type="SUPFAM" id="SSF47823">
    <property type="entry name" value="lambda integrase-like, N-terminal domain"/>
    <property type="match status" value="1"/>
</dbReference>
<dbReference type="InterPro" id="IPR010998">
    <property type="entry name" value="Integrase_recombinase_N"/>
</dbReference>
<dbReference type="Gene3D" id="1.10.443.10">
    <property type="entry name" value="Intergrase catalytic core"/>
    <property type="match status" value="1"/>
</dbReference>
<reference evidence="5" key="1">
    <citation type="journal article" date="2019" name="Int. J. Syst. Evol. Microbiol.">
        <title>The Global Catalogue of Microorganisms (GCM) 10K type strain sequencing project: providing services to taxonomists for standard genome sequencing and annotation.</title>
        <authorList>
            <consortium name="The Broad Institute Genomics Platform"/>
            <consortium name="The Broad Institute Genome Sequencing Center for Infectious Disease"/>
            <person name="Wu L."/>
            <person name="Ma J."/>
        </authorList>
    </citation>
    <scope>NUCLEOTIDE SEQUENCE [LARGE SCALE GENOMIC DNA]</scope>
    <source>
        <strain evidence="5">CECT 7398</strain>
    </source>
</reference>
<name>A0ABT8BY91_9VIBR</name>
<evidence type="ECO:0000256" key="2">
    <source>
        <dbReference type="ARBA" id="ARBA00023172"/>
    </source>
</evidence>
<evidence type="ECO:0000313" key="4">
    <source>
        <dbReference type="EMBL" id="MDN3611623.1"/>
    </source>
</evidence>
<proteinExistence type="predicted"/>
<feature type="domain" description="Tyr recombinase" evidence="3">
    <location>
        <begin position="148"/>
        <end position="298"/>
    </location>
</feature>
<gene>
    <name evidence="4" type="ORF">QWZ16_18655</name>
</gene>
<evidence type="ECO:0000259" key="3">
    <source>
        <dbReference type="Pfam" id="PF00589"/>
    </source>
</evidence>
<evidence type="ECO:0000256" key="1">
    <source>
        <dbReference type="ARBA" id="ARBA00023125"/>
    </source>
</evidence>
<comment type="caution">
    <text evidence="4">The sequence shown here is derived from an EMBL/GenBank/DDBJ whole genome shotgun (WGS) entry which is preliminary data.</text>
</comment>
<protein>
    <submittedName>
        <fullName evidence="4">Tyrosine-type recombinase/integrase</fullName>
    </submittedName>
</protein>
<dbReference type="InterPro" id="IPR011010">
    <property type="entry name" value="DNA_brk_join_enz"/>
</dbReference>
<evidence type="ECO:0000313" key="5">
    <source>
        <dbReference type="Proteomes" id="UP001238540"/>
    </source>
</evidence>